<gene>
    <name evidence="2" type="ORF">COCSUDRAFT_47928</name>
</gene>
<dbReference type="GeneID" id="17039732"/>
<dbReference type="Proteomes" id="UP000007264">
    <property type="component" value="Unassembled WGS sequence"/>
</dbReference>
<dbReference type="KEGG" id="csl:COCSUDRAFT_47928"/>
<name>I0YTM9_COCSC</name>
<evidence type="ECO:0000256" key="1">
    <source>
        <dbReference type="SAM" id="MobiDB-lite"/>
    </source>
</evidence>
<evidence type="ECO:0000313" key="2">
    <source>
        <dbReference type="EMBL" id="EIE21748.1"/>
    </source>
</evidence>
<feature type="region of interest" description="Disordered" evidence="1">
    <location>
        <begin position="1"/>
        <end position="41"/>
    </location>
</feature>
<evidence type="ECO:0000313" key="3">
    <source>
        <dbReference type="Proteomes" id="UP000007264"/>
    </source>
</evidence>
<sequence>MKQSSKSKNSWSWAVGSSVNTEEMERAAKRARQDENSTFRPSGLTINGLPVTLLADLKPSIITHEEYTSSSSVLSNALREQRACIVDVGAEMACILSQALPDGDPLFQKMPGMSEYKFRNGDVYMNRPEKELLRVIISSDSKETSLTKALMTLDSVGRTCLSALAHAIKLRHDTFLTILDDVPSAEPASSMLDIVKYKAVRRGGCAAHEDQGLLTLIYSPQGGALQ</sequence>
<dbReference type="RefSeq" id="XP_005646292.1">
    <property type="nucleotide sequence ID" value="XM_005646235.1"/>
</dbReference>
<dbReference type="InterPro" id="IPR027443">
    <property type="entry name" value="IPNS-like_sf"/>
</dbReference>
<proteinExistence type="predicted"/>
<reference evidence="2 3" key="1">
    <citation type="journal article" date="2012" name="Genome Biol.">
        <title>The genome of the polar eukaryotic microalga coccomyxa subellipsoidea reveals traits of cold adaptation.</title>
        <authorList>
            <person name="Blanc G."/>
            <person name="Agarkova I."/>
            <person name="Grimwood J."/>
            <person name="Kuo A."/>
            <person name="Brueggeman A."/>
            <person name="Dunigan D."/>
            <person name="Gurnon J."/>
            <person name="Ladunga I."/>
            <person name="Lindquist E."/>
            <person name="Lucas S."/>
            <person name="Pangilinan J."/>
            <person name="Proschold T."/>
            <person name="Salamov A."/>
            <person name="Schmutz J."/>
            <person name="Weeks D."/>
            <person name="Yamada T."/>
            <person name="Claverie J.M."/>
            <person name="Grigoriev I."/>
            <person name="Van Etten J."/>
            <person name="Lomsadze A."/>
            <person name="Borodovsky M."/>
        </authorList>
    </citation>
    <scope>NUCLEOTIDE SEQUENCE [LARGE SCALE GENOMIC DNA]</scope>
    <source>
        <strain evidence="2 3">C-169</strain>
    </source>
</reference>
<feature type="compositionally biased region" description="Low complexity" evidence="1">
    <location>
        <begin position="1"/>
        <end position="13"/>
    </location>
</feature>
<protein>
    <submittedName>
        <fullName evidence="2">Uncharacterized protein</fullName>
    </submittedName>
</protein>
<organism evidence="2 3">
    <name type="scientific">Coccomyxa subellipsoidea (strain C-169)</name>
    <name type="common">Green microalga</name>
    <dbReference type="NCBI Taxonomy" id="574566"/>
    <lineage>
        <taxon>Eukaryota</taxon>
        <taxon>Viridiplantae</taxon>
        <taxon>Chlorophyta</taxon>
        <taxon>core chlorophytes</taxon>
        <taxon>Trebouxiophyceae</taxon>
        <taxon>Trebouxiophyceae incertae sedis</taxon>
        <taxon>Coccomyxaceae</taxon>
        <taxon>Coccomyxa</taxon>
        <taxon>Coccomyxa subellipsoidea</taxon>
    </lineage>
</organism>
<keyword evidence="3" id="KW-1185">Reference proteome</keyword>
<accession>I0YTM9</accession>
<dbReference type="Gene3D" id="2.60.120.330">
    <property type="entry name" value="B-lactam Antibiotic, Isopenicillin N Synthase, Chain"/>
    <property type="match status" value="1"/>
</dbReference>
<feature type="non-terminal residue" evidence="2">
    <location>
        <position position="226"/>
    </location>
</feature>
<dbReference type="AlphaFoldDB" id="I0YTM9"/>
<comment type="caution">
    <text evidence="2">The sequence shown here is derived from an EMBL/GenBank/DDBJ whole genome shotgun (WGS) entry which is preliminary data.</text>
</comment>
<feature type="compositionally biased region" description="Basic and acidic residues" evidence="1">
    <location>
        <begin position="23"/>
        <end position="37"/>
    </location>
</feature>
<dbReference type="EMBL" id="AGSI01000011">
    <property type="protein sequence ID" value="EIE21748.1"/>
    <property type="molecule type" value="Genomic_DNA"/>
</dbReference>